<sequence length="320" mass="34085">MVNPKRREIRKLTWVAIVFTALWAIYATMQLAQLPNPMAVGFNLTGTTPYNFGSPAVFVWSHALIAVLVSVFLCQVLRLGAASVNSFRLHSGLALATTGFLGTYTLGIVLGQVGVAKAADAKFSPLWIVPALIIALVFFLLGRVIVNTRAVAPAMLGRSGESAAISPEQTWAGNVRIGRKLKVVLIAVGCVVVLLGFMFHSVSAMAMGIVLPLIVLQLVQISVAINADGIHVGLLLHIISMTVPWDKITGAESLMVTAKEYGGWGVRLSEEQTALVLSDGPGVKVLARVGETGSVIVGIDDAEIASQVINYHIKRQPRLS</sequence>
<evidence type="ECO:0000313" key="2">
    <source>
        <dbReference type="EMBL" id="AKK06469.1"/>
    </source>
</evidence>
<accession>A0A0G3GZ65</accession>
<reference evidence="3" key="2">
    <citation type="submission" date="2015-05" db="EMBL/GenBank/DDBJ databases">
        <title>Complete genome sequence of Corynebacterium mustelae DSM 45274, isolated from various tissues of a male ferret with lethal sepsis.</title>
        <authorList>
            <person name="Ruckert C."/>
            <person name="Albersmeier A."/>
            <person name="Winkler A."/>
            <person name="Tauch A."/>
        </authorList>
    </citation>
    <scope>NUCLEOTIDE SEQUENCE [LARGE SCALE GENOMIC DNA]</scope>
    <source>
        <strain evidence="3">DSM 45274</strain>
    </source>
</reference>
<dbReference type="EMBL" id="CP011542">
    <property type="protein sequence ID" value="AKK06469.1"/>
    <property type="molecule type" value="Genomic_DNA"/>
</dbReference>
<feature type="transmembrane region" description="Helical" evidence="1">
    <location>
        <begin position="181"/>
        <end position="199"/>
    </location>
</feature>
<organism evidence="2 3">
    <name type="scientific">Corynebacterium mustelae</name>
    <dbReference type="NCBI Taxonomy" id="571915"/>
    <lineage>
        <taxon>Bacteria</taxon>
        <taxon>Bacillati</taxon>
        <taxon>Actinomycetota</taxon>
        <taxon>Actinomycetes</taxon>
        <taxon>Mycobacteriales</taxon>
        <taxon>Corynebacteriaceae</taxon>
        <taxon>Corynebacterium</taxon>
    </lineage>
</organism>
<name>A0A0G3GZ65_9CORY</name>
<feature type="transmembrane region" description="Helical" evidence="1">
    <location>
        <begin position="93"/>
        <end position="115"/>
    </location>
</feature>
<keyword evidence="1" id="KW-0472">Membrane</keyword>
<keyword evidence="1" id="KW-1133">Transmembrane helix</keyword>
<gene>
    <name evidence="2" type="ORF">CMUST_10765</name>
</gene>
<feature type="transmembrane region" description="Helical" evidence="1">
    <location>
        <begin position="52"/>
        <end position="73"/>
    </location>
</feature>
<protein>
    <submittedName>
        <fullName evidence="2">Uncharacterized protein</fullName>
    </submittedName>
</protein>
<evidence type="ECO:0000256" key="1">
    <source>
        <dbReference type="SAM" id="Phobius"/>
    </source>
</evidence>
<reference evidence="2 3" key="1">
    <citation type="journal article" date="2015" name="Genome Announc.">
        <title>Complete Genome Sequence of the Type Strain Corynebacterium mustelae DSM 45274, Isolated from Various Tissues of a Male Ferret with Lethal Sepsis.</title>
        <authorList>
            <person name="Ruckert C."/>
            <person name="Eimer J."/>
            <person name="Winkler A."/>
            <person name="Tauch A."/>
        </authorList>
    </citation>
    <scope>NUCLEOTIDE SEQUENCE [LARGE SCALE GENOMIC DNA]</scope>
    <source>
        <strain evidence="2 3">DSM 45274</strain>
    </source>
</reference>
<feature type="transmembrane region" description="Helical" evidence="1">
    <location>
        <begin position="127"/>
        <end position="146"/>
    </location>
</feature>
<evidence type="ECO:0000313" key="3">
    <source>
        <dbReference type="Proteomes" id="UP000035199"/>
    </source>
</evidence>
<dbReference type="PATRIC" id="fig|571915.4.peg.2290"/>
<proteinExistence type="predicted"/>
<dbReference type="KEGG" id="cmv:CMUST_10765"/>
<keyword evidence="1" id="KW-0812">Transmembrane</keyword>
<feature type="transmembrane region" description="Helical" evidence="1">
    <location>
        <begin position="12"/>
        <end position="32"/>
    </location>
</feature>
<dbReference type="STRING" id="571915.CMUST_10765"/>
<dbReference type="AlphaFoldDB" id="A0A0G3GZ65"/>
<dbReference type="OrthoDB" id="4409194at2"/>
<keyword evidence="3" id="KW-1185">Reference proteome</keyword>
<dbReference type="Proteomes" id="UP000035199">
    <property type="component" value="Chromosome"/>
</dbReference>